<protein>
    <recommendedName>
        <fullName evidence="5">CxC5 like cysteine cluster associated with KDZ domain-containing protein</fullName>
    </recommendedName>
</protein>
<keyword evidence="4" id="KW-1185">Reference proteome</keyword>
<dbReference type="EMBL" id="KN821218">
    <property type="protein sequence ID" value="KIJ05133.1"/>
    <property type="molecule type" value="Genomic_DNA"/>
</dbReference>
<proteinExistence type="predicted"/>
<evidence type="ECO:0008006" key="5">
    <source>
        <dbReference type="Google" id="ProtNLM"/>
    </source>
</evidence>
<feature type="non-terminal residue" evidence="3">
    <location>
        <position position="1"/>
    </location>
</feature>
<gene>
    <name evidence="3" type="ORF">PAXINDRAFT_93859</name>
</gene>
<evidence type="ECO:0000259" key="2">
    <source>
        <dbReference type="Pfam" id="PF18721"/>
    </source>
</evidence>
<feature type="domain" description="CxC6 like cysteine cluster associated with KDZ" evidence="2">
    <location>
        <begin position="305"/>
        <end position="368"/>
    </location>
</feature>
<dbReference type="HOGENOM" id="CLU_004966_4_0_1"/>
<evidence type="ECO:0000313" key="4">
    <source>
        <dbReference type="Proteomes" id="UP000053647"/>
    </source>
</evidence>
<feature type="domain" description="CxC5 like cysteine cluster associated with KDZ" evidence="1">
    <location>
        <begin position="88"/>
        <end position="207"/>
    </location>
</feature>
<dbReference type="AlphaFoldDB" id="A0A0C9T0Y1"/>
<dbReference type="Proteomes" id="UP000053647">
    <property type="component" value="Unassembled WGS sequence"/>
</dbReference>
<dbReference type="OrthoDB" id="3055037at2759"/>
<organism evidence="3 4">
    <name type="scientific">Paxillus involutus ATCC 200175</name>
    <dbReference type="NCBI Taxonomy" id="664439"/>
    <lineage>
        <taxon>Eukaryota</taxon>
        <taxon>Fungi</taxon>
        <taxon>Dikarya</taxon>
        <taxon>Basidiomycota</taxon>
        <taxon>Agaricomycotina</taxon>
        <taxon>Agaricomycetes</taxon>
        <taxon>Agaricomycetidae</taxon>
        <taxon>Boletales</taxon>
        <taxon>Paxilineae</taxon>
        <taxon>Paxillaceae</taxon>
        <taxon>Paxillus</taxon>
    </lineage>
</organism>
<evidence type="ECO:0000313" key="3">
    <source>
        <dbReference type="EMBL" id="KIJ05133.1"/>
    </source>
</evidence>
<dbReference type="Pfam" id="PF18721">
    <property type="entry name" value="CxC6"/>
    <property type="match status" value="1"/>
</dbReference>
<reference evidence="3 4" key="1">
    <citation type="submission" date="2014-06" db="EMBL/GenBank/DDBJ databases">
        <authorList>
            <consortium name="DOE Joint Genome Institute"/>
            <person name="Kuo A."/>
            <person name="Kohler A."/>
            <person name="Nagy L.G."/>
            <person name="Floudas D."/>
            <person name="Copeland A."/>
            <person name="Barry K.W."/>
            <person name="Cichocki N."/>
            <person name="Veneault-Fourrey C."/>
            <person name="LaButti K."/>
            <person name="Lindquist E.A."/>
            <person name="Lipzen A."/>
            <person name="Lundell T."/>
            <person name="Morin E."/>
            <person name="Murat C."/>
            <person name="Sun H."/>
            <person name="Tunlid A."/>
            <person name="Henrissat B."/>
            <person name="Grigoriev I.V."/>
            <person name="Hibbett D.S."/>
            <person name="Martin F."/>
            <person name="Nordberg H.P."/>
            <person name="Cantor M.N."/>
            <person name="Hua S.X."/>
        </authorList>
    </citation>
    <scope>NUCLEOTIDE SEQUENCE [LARGE SCALE GENOMIC DNA]</scope>
    <source>
        <strain evidence="3 4">ATCC 200175</strain>
    </source>
</reference>
<sequence length="593" mass="67920">FLSLSTRIRNDILLVQPAAHNPEEPPPFLSWGVIAFLSVACSLSAESIKTCWAALKNIVWSGVLDCPDDMSTLRIFEQYGHRHGFTSKTFYPPFKLCPNHSCTRRARGLMLNKVEQRKAVYFTFNNGAIPAYSVQMYCQPCKTTYHLNYKVVGNERIYYDYASGLPNVLQVSDHYFVDHKLADLWKMMMHTSCVSATSCARIYNLLFPPSNTFPPHWFGVDVVMDHVWDAFIIVSLLEDCRQRQFSLIIAQHGNQNERFLPAMVARNQRMRMYGQPDARRHFCRQCTRFYQGPNHILDQFVFVAVIDGVSVSRPCCSVHNCFNELRTPQDRFCFAHLSLEIQCAVIGCSNPVRTGSLTCRNPNHEAAEVQHTVQGQSRFQLQEWLAHARAIHDASGEDSEPAQNGTAQWHQRIRAQFGRSYTHCEELVVSPCGMIHARETFYGAEGVGSVADLLKCVFRDPHTRPSHIFYDNNCTLAQHVKDDPFFTDIGLSVDVFHFQCKHSEKDTFCQENCNPAAFPELQDDNGGWYFNSSACEQVNAWFGNFHPITRGMKPVKFDFFLDEMISCRNKETLKKLLQRGDKPSVWRPVPHSR</sequence>
<dbReference type="InterPro" id="IPR040898">
    <property type="entry name" value="CxC6"/>
</dbReference>
<accession>A0A0C9T0Y1</accession>
<dbReference type="Pfam" id="PF18718">
    <property type="entry name" value="CxC5"/>
    <property type="match status" value="1"/>
</dbReference>
<dbReference type="InterPro" id="IPR041539">
    <property type="entry name" value="CxC5"/>
</dbReference>
<name>A0A0C9T0Y1_PAXIN</name>
<reference evidence="4" key="2">
    <citation type="submission" date="2015-01" db="EMBL/GenBank/DDBJ databases">
        <title>Evolutionary Origins and Diversification of the Mycorrhizal Mutualists.</title>
        <authorList>
            <consortium name="DOE Joint Genome Institute"/>
            <consortium name="Mycorrhizal Genomics Consortium"/>
            <person name="Kohler A."/>
            <person name="Kuo A."/>
            <person name="Nagy L.G."/>
            <person name="Floudas D."/>
            <person name="Copeland A."/>
            <person name="Barry K.W."/>
            <person name="Cichocki N."/>
            <person name="Veneault-Fourrey C."/>
            <person name="LaButti K."/>
            <person name="Lindquist E.A."/>
            <person name="Lipzen A."/>
            <person name="Lundell T."/>
            <person name="Morin E."/>
            <person name="Murat C."/>
            <person name="Riley R."/>
            <person name="Ohm R."/>
            <person name="Sun H."/>
            <person name="Tunlid A."/>
            <person name="Henrissat B."/>
            <person name="Grigoriev I.V."/>
            <person name="Hibbett D.S."/>
            <person name="Martin F."/>
        </authorList>
    </citation>
    <scope>NUCLEOTIDE SEQUENCE [LARGE SCALE GENOMIC DNA]</scope>
    <source>
        <strain evidence="4">ATCC 200175</strain>
    </source>
</reference>
<evidence type="ECO:0000259" key="1">
    <source>
        <dbReference type="Pfam" id="PF18718"/>
    </source>
</evidence>